<evidence type="ECO:0000256" key="1">
    <source>
        <dbReference type="ARBA" id="ARBA00004323"/>
    </source>
</evidence>
<dbReference type="Proteomes" id="UP001341281">
    <property type="component" value="Chromosome 09"/>
</dbReference>
<evidence type="ECO:0000256" key="5">
    <source>
        <dbReference type="ARBA" id="ARBA00022692"/>
    </source>
</evidence>
<evidence type="ECO:0000256" key="6">
    <source>
        <dbReference type="ARBA" id="ARBA00022989"/>
    </source>
</evidence>
<dbReference type="GO" id="GO:0016763">
    <property type="term" value="F:pentosyltransferase activity"/>
    <property type="evidence" value="ECO:0007669"/>
    <property type="project" value="UniProtKB-ARBA"/>
</dbReference>
<evidence type="ECO:0000256" key="7">
    <source>
        <dbReference type="ARBA" id="ARBA00023136"/>
    </source>
</evidence>
<sequence>MAKKKKNRTTTSRLPRLKKTLCLVAPLLLAVFFLLQLQTLGVFSPVARCASQAATVDSLVRRLSALATFHPLRDKRESKGAWFISALNDTYDPEGEARNLVLPSNASSGRVLCASAPPGTDATYALAWRDALPRGAALRRGLAFVSESPYDYNNLWHGLTAVVPFVSWHARSRCRARPARWALFQNGAARKGMGGWLTSLAEAAVGAEMVVEAFGPLPVCFEQAVVFRRQMNGLSRERLRGAFDLMRCRARAHCGVAPTTDAAAFRVTLLFRSGARAFKDEAAVARVFGKECARVAGCTVTAARTDNLTFCDQVRSLPPAQYLYCTYVQLSMNACMQVRLLSATDVLITPHGAQLTNLLFMERNSSVMEFYPLGWRQRAGGGQFVYRWMASRAGMRHEGSWWDPNGEPCADSPDILSCYKSRQIGHDEDYFGQWASKVFAAAKERKMGLGGAAAVGAPQEERRREASACACS</sequence>
<evidence type="ECO:0000256" key="2">
    <source>
        <dbReference type="ARBA" id="ARBA00004881"/>
    </source>
</evidence>
<dbReference type="InterPro" id="IPR007657">
    <property type="entry name" value="Glycosyltransferase_61"/>
</dbReference>
<evidence type="ECO:0000256" key="4">
    <source>
        <dbReference type="ARBA" id="ARBA00022679"/>
    </source>
</evidence>
<keyword evidence="6" id="KW-1133">Transmembrane helix</keyword>
<keyword evidence="8" id="KW-0325">Glycoprotein</keyword>
<comment type="subcellular location">
    <subcellularLocation>
        <location evidence="1">Golgi apparatus membrane</location>
        <topology evidence="1">Single-pass type II membrane protein</topology>
    </subcellularLocation>
</comment>
<dbReference type="EMBL" id="CP144753">
    <property type="protein sequence ID" value="WVZ92760.1"/>
    <property type="molecule type" value="Genomic_DNA"/>
</dbReference>
<keyword evidence="7" id="KW-0472">Membrane</keyword>
<comment type="pathway">
    <text evidence="2">Glycan metabolism.</text>
</comment>
<dbReference type="PANTHER" id="PTHR20961">
    <property type="entry name" value="GLYCOSYLTRANSFERASE"/>
    <property type="match status" value="1"/>
</dbReference>
<proteinExistence type="predicted"/>
<evidence type="ECO:0000256" key="3">
    <source>
        <dbReference type="ARBA" id="ARBA00022676"/>
    </source>
</evidence>
<feature type="domain" description="Glycosyltransferase 61 catalytic" evidence="9">
    <location>
        <begin position="237"/>
        <end position="368"/>
    </location>
</feature>
<evidence type="ECO:0000313" key="10">
    <source>
        <dbReference type="EMBL" id="WVZ92760.1"/>
    </source>
</evidence>
<dbReference type="GO" id="GO:0000139">
    <property type="term" value="C:Golgi membrane"/>
    <property type="evidence" value="ECO:0007669"/>
    <property type="project" value="UniProtKB-SubCell"/>
</dbReference>
<evidence type="ECO:0000259" key="9">
    <source>
        <dbReference type="Pfam" id="PF04577"/>
    </source>
</evidence>
<evidence type="ECO:0000313" key="11">
    <source>
        <dbReference type="Proteomes" id="UP001341281"/>
    </source>
</evidence>
<accession>A0AAQ3UIB2</accession>
<dbReference type="InterPro" id="IPR049625">
    <property type="entry name" value="Glyco_transf_61_cat"/>
</dbReference>
<name>A0AAQ3UIB2_PASNO</name>
<dbReference type="AlphaFoldDB" id="A0AAQ3UIB2"/>
<protein>
    <recommendedName>
        <fullName evidence="9">Glycosyltransferase 61 catalytic domain-containing protein</fullName>
    </recommendedName>
</protein>
<keyword evidence="5" id="KW-0812">Transmembrane</keyword>
<gene>
    <name evidence="10" type="ORF">U9M48_038803</name>
</gene>
<evidence type="ECO:0000256" key="8">
    <source>
        <dbReference type="ARBA" id="ARBA00023180"/>
    </source>
</evidence>
<keyword evidence="3" id="KW-0328">Glycosyltransferase</keyword>
<dbReference type="Pfam" id="PF04577">
    <property type="entry name" value="Glyco_transf_61"/>
    <property type="match status" value="1"/>
</dbReference>
<reference evidence="10 11" key="1">
    <citation type="submission" date="2024-02" db="EMBL/GenBank/DDBJ databases">
        <title>High-quality chromosome-scale genome assembly of Pensacola bahiagrass (Paspalum notatum Flugge var. saurae).</title>
        <authorList>
            <person name="Vega J.M."/>
            <person name="Podio M."/>
            <person name="Orjuela J."/>
            <person name="Siena L.A."/>
            <person name="Pessino S.C."/>
            <person name="Combes M.C."/>
            <person name="Mariac C."/>
            <person name="Albertini E."/>
            <person name="Pupilli F."/>
            <person name="Ortiz J.P.A."/>
            <person name="Leblanc O."/>
        </authorList>
    </citation>
    <scope>NUCLEOTIDE SEQUENCE [LARGE SCALE GENOMIC DNA]</scope>
    <source>
        <strain evidence="10">R1</strain>
        <tissue evidence="10">Leaf</tissue>
    </source>
</reference>
<keyword evidence="11" id="KW-1185">Reference proteome</keyword>
<organism evidence="10 11">
    <name type="scientific">Paspalum notatum var. saurae</name>
    <dbReference type="NCBI Taxonomy" id="547442"/>
    <lineage>
        <taxon>Eukaryota</taxon>
        <taxon>Viridiplantae</taxon>
        <taxon>Streptophyta</taxon>
        <taxon>Embryophyta</taxon>
        <taxon>Tracheophyta</taxon>
        <taxon>Spermatophyta</taxon>
        <taxon>Magnoliopsida</taxon>
        <taxon>Liliopsida</taxon>
        <taxon>Poales</taxon>
        <taxon>Poaceae</taxon>
        <taxon>PACMAD clade</taxon>
        <taxon>Panicoideae</taxon>
        <taxon>Andropogonodae</taxon>
        <taxon>Paspaleae</taxon>
        <taxon>Paspalinae</taxon>
        <taxon>Paspalum</taxon>
    </lineage>
</organism>
<dbReference type="PANTHER" id="PTHR20961:SF38">
    <property type="entry name" value="PROTEIN O-LINKED-MANNOSE BETA-1,4-N-ACETYLGLUCOSAMINYLTRANSFERASE 2"/>
    <property type="match status" value="1"/>
</dbReference>
<keyword evidence="4" id="KW-0808">Transferase</keyword>